<dbReference type="RefSeq" id="WP_020435754.1">
    <property type="nucleotide sequence ID" value="NZ_CZBR01000001.1"/>
</dbReference>
<sequence length="375" mass="44804">MEKSVQSTKIINRNTSIELLRIISMIMIMFHHFAYHGNFEWNFNEVTLPHLWYDFILMGGKVGVDIFVLISGYFLIENTEKLFQPKKLLKFWGQVVFYSIMTYLLSVMLRLNAFEIKQLIKVCLPITYPGWWFASTYFMLYLIHPFLNKLLHGLSKTEYQYLILMMVLCWSIIPTATTQLFESNSLLWFVTLYGIAGYVNLYGGNQKLQSKHYFSLYFMVLIITYTVSTTFLFLGTKKEEWSTHAIDFFEIERLPILLMAITLFMGFVTLKMNYHKWINMIASATFGVYLIHDSSYIRYYLWTNIFKINQYQDSTFLILYSILVVFILYVSCTMIDLIRKKLVEKPYMLFVNHYTYYFLKSFKIICEMFRKWIFG</sequence>
<comment type="similarity">
    <text evidence="2">Belongs to the acyltransferase 3 family.</text>
</comment>
<evidence type="ECO:0000313" key="8">
    <source>
        <dbReference type="EMBL" id="CUQ81060.1"/>
    </source>
</evidence>
<evidence type="ECO:0000313" key="9">
    <source>
        <dbReference type="Proteomes" id="UP000078383"/>
    </source>
</evidence>
<dbReference type="GO" id="GO:0005886">
    <property type="term" value="C:plasma membrane"/>
    <property type="evidence" value="ECO:0007669"/>
    <property type="project" value="UniProtKB-SubCell"/>
</dbReference>
<dbReference type="Proteomes" id="UP000078383">
    <property type="component" value="Unassembled WGS sequence"/>
</dbReference>
<dbReference type="Pfam" id="PF01757">
    <property type="entry name" value="Acyl_transf_3"/>
    <property type="match status" value="1"/>
</dbReference>
<evidence type="ECO:0000256" key="1">
    <source>
        <dbReference type="ARBA" id="ARBA00004651"/>
    </source>
</evidence>
<proteinExistence type="inferred from homology"/>
<dbReference type="PANTHER" id="PTHR40074:SF2">
    <property type="entry name" value="O-ACETYLTRANSFERASE WECH"/>
    <property type="match status" value="1"/>
</dbReference>
<dbReference type="GO" id="GO:0016413">
    <property type="term" value="F:O-acetyltransferase activity"/>
    <property type="evidence" value="ECO:0007669"/>
    <property type="project" value="TreeGrafter"/>
</dbReference>
<dbReference type="OrthoDB" id="9816377at2"/>
<dbReference type="EMBL" id="CZBX01000001">
    <property type="protein sequence ID" value="CUQ81060.1"/>
    <property type="molecule type" value="Genomic_DNA"/>
</dbReference>
<dbReference type="GO" id="GO:0009246">
    <property type="term" value="P:enterobacterial common antigen biosynthetic process"/>
    <property type="evidence" value="ECO:0007669"/>
    <property type="project" value="TreeGrafter"/>
</dbReference>
<evidence type="ECO:0000256" key="4">
    <source>
        <dbReference type="ARBA" id="ARBA00022692"/>
    </source>
</evidence>
<accession>A0A174ZD78</accession>
<keyword evidence="4" id="KW-0812">Transmembrane</keyword>
<reference evidence="8 9" key="1">
    <citation type="submission" date="2015-09" db="EMBL/GenBank/DDBJ databases">
        <authorList>
            <consortium name="Pathogen Informatics"/>
        </authorList>
    </citation>
    <scope>NUCLEOTIDE SEQUENCE [LARGE SCALE GENOMIC DNA]</scope>
    <source>
        <strain evidence="8 9">2789STDY5834889</strain>
    </source>
</reference>
<dbReference type="AlphaFoldDB" id="A0A174ZD78"/>
<evidence type="ECO:0000256" key="6">
    <source>
        <dbReference type="ARBA" id="ARBA00023136"/>
    </source>
</evidence>
<feature type="domain" description="Acyltransferase 3" evidence="7">
    <location>
        <begin position="15"/>
        <end position="333"/>
    </location>
</feature>
<evidence type="ECO:0000256" key="5">
    <source>
        <dbReference type="ARBA" id="ARBA00022989"/>
    </source>
</evidence>
<dbReference type="InterPro" id="IPR002656">
    <property type="entry name" value="Acyl_transf_3_dom"/>
</dbReference>
<evidence type="ECO:0000256" key="2">
    <source>
        <dbReference type="ARBA" id="ARBA00007400"/>
    </source>
</evidence>
<organism evidence="8 9">
    <name type="scientific">[Ruminococcus] torques</name>
    <dbReference type="NCBI Taxonomy" id="33039"/>
    <lineage>
        <taxon>Bacteria</taxon>
        <taxon>Bacillati</taxon>
        <taxon>Bacillota</taxon>
        <taxon>Clostridia</taxon>
        <taxon>Lachnospirales</taxon>
        <taxon>Lachnospiraceae</taxon>
        <taxon>Mediterraneibacter</taxon>
    </lineage>
</organism>
<keyword evidence="5" id="KW-1133">Transmembrane helix</keyword>
<evidence type="ECO:0000256" key="3">
    <source>
        <dbReference type="ARBA" id="ARBA00022475"/>
    </source>
</evidence>
<comment type="subcellular location">
    <subcellularLocation>
        <location evidence="1">Cell membrane</location>
        <topology evidence="1">Multi-pass membrane protein</topology>
    </subcellularLocation>
</comment>
<evidence type="ECO:0000259" key="7">
    <source>
        <dbReference type="Pfam" id="PF01757"/>
    </source>
</evidence>
<gene>
    <name evidence="8" type="ORF">ERS852502_00196</name>
</gene>
<keyword evidence="6" id="KW-0472">Membrane</keyword>
<dbReference type="GeneID" id="303257691"/>
<protein>
    <submittedName>
        <fullName evidence="8">Uncharacterized protein conserved in bacteria</fullName>
    </submittedName>
</protein>
<dbReference type="PANTHER" id="PTHR40074">
    <property type="entry name" value="O-ACETYLTRANSFERASE WECH"/>
    <property type="match status" value="1"/>
</dbReference>
<keyword evidence="3" id="KW-1003">Cell membrane</keyword>
<name>A0A174ZD78_9FIRM</name>